<dbReference type="Proteomes" id="UP000199514">
    <property type="component" value="Unassembled WGS sequence"/>
</dbReference>
<accession>A0A1I1DYH9</accession>
<keyword evidence="3" id="KW-1185">Reference proteome</keyword>
<protein>
    <submittedName>
        <fullName evidence="2">Uncharacterized protein</fullName>
    </submittedName>
</protein>
<gene>
    <name evidence="2" type="ORF">SAMN05421780_101428</name>
</gene>
<evidence type="ECO:0000313" key="3">
    <source>
        <dbReference type="Proteomes" id="UP000199514"/>
    </source>
</evidence>
<evidence type="ECO:0000313" key="2">
    <source>
        <dbReference type="EMBL" id="SFB77653.1"/>
    </source>
</evidence>
<organism evidence="2 3">
    <name type="scientific">Flexibacter flexilis DSM 6793</name>
    <dbReference type="NCBI Taxonomy" id="927664"/>
    <lineage>
        <taxon>Bacteria</taxon>
        <taxon>Pseudomonadati</taxon>
        <taxon>Bacteroidota</taxon>
        <taxon>Cytophagia</taxon>
        <taxon>Cytophagales</taxon>
        <taxon>Flexibacteraceae</taxon>
        <taxon>Flexibacter</taxon>
    </lineage>
</organism>
<reference evidence="2 3" key="1">
    <citation type="submission" date="2016-10" db="EMBL/GenBank/DDBJ databases">
        <authorList>
            <person name="de Groot N.N."/>
        </authorList>
    </citation>
    <scope>NUCLEOTIDE SEQUENCE [LARGE SCALE GENOMIC DNA]</scope>
    <source>
        <strain evidence="2 3">DSM 6793</strain>
    </source>
</reference>
<dbReference type="EMBL" id="FOLE01000001">
    <property type="protein sequence ID" value="SFB77653.1"/>
    <property type="molecule type" value="Genomic_DNA"/>
</dbReference>
<dbReference type="AlphaFoldDB" id="A0A1I1DYH9"/>
<feature type="region of interest" description="Disordered" evidence="1">
    <location>
        <begin position="82"/>
        <end position="131"/>
    </location>
</feature>
<dbReference type="STRING" id="927664.SAMN05421780_101428"/>
<proteinExistence type="predicted"/>
<name>A0A1I1DYH9_9BACT</name>
<sequence>MFFKKNNTYSLSLLFRTKDILINLRSGKINIHLEPKFKHCDLIMAQLETAIFPDELLNVFDDEGFEDDEDFDDEDEDIFEEELDYDEEDEFGDMEEFSEDDLEDIDDFDDFDDDDDDDFDDSDEDFDDDMF</sequence>
<evidence type="ECO:0000256" key="1">
    <source>
        <dbReference type="SAM" id="MobiDB-lite"/>
    </source>
</evidence>